<feature type="transmembrane region" description="Helical" evidence="2">
    <location>
        <begin position="67"/>
        <end position="86"/>
    </location>
</feature>
<dbReference type="InterPro" id="IPR018929">
    <property type="entry name" value="DUF2510"/>
</dbReference>
<feature type="transmembrane region" description="Helical" evidence="2">
    <location>
        <begin position="191"/>
        <end position="212"/>
    </location>
</feature>
<feature type="transmembrane region" description="Helical" evidence="2">
    <location>
        <begin position="161"/>
        <end position="179"/>
    </location>
</feature>
<name>A0A7S8RI28_9MICO</name>
<dbReference type="Proteomes" id="UP000594480">
    <property type="component" value="Chromosome"/>
</dbReference>
<evidence type="ECO:0000313" key="4">
    <source>
        <dbReference type="EMBL" id="QPE04982.1"/>
    </source>
</evidence>
<keyword evidence="2" id="KW-1133">Transmembrane helix</keyword>
<evidence type="ECO:0000256" key="2">
    <source>
        <dbReference type="SAM" id="Phobius"/>
    </source>
</evidence>
<proteinExistence type="predicted"/>
<dbReference type="RefSeq" id="WP_195693003.1">
    <property type="nucleotide sequence ID" value="NZ_CP064760.1"/>
</dbReference>
<feature type="compositionally biased region" description="Low complexity" evidence="1">
    <location>
        <begin position="34"/>
        <end position="47"/>
    </location>
</feature>
<dbReference type="KEGG" id="msf:IT882_02340"/>
<protein>
    <submittedName>
        <fullName evidence="4">DUF2510 domain-containing protein</fullName>
    </submittedName>
</protein>
<dbReference type="Pfam" id="PF10708">
    <property type="entry name" value="DUF2510"/>
    <property type="match status" value="1"/>
</dbReference>
<keyword evidence="5" id="KW-1185">Reference proteome</keyword>
<organism evidence="4 5">
    <name type="scientific">Microbacterium schleiferi</name>
    <dbReference type="NCBI Taxonomy" id="69362"/>
    <lineage>
        <taxon>Bacteria</taxon>
        <taxon>Bacillati</taxon>
        <taxon>Actinomycetota</taxon>
        <taxon>Actinomycetes</taxon>
        <taxon>Micrococcales</taxon>
        <taxon>Microbacteriaceae</taxon>
        <taxon>Microbacterium</taxon>
    </lineage>
</organism>
<keyword evidence="2" id="KW-0812">Transmembrane</keyword>
<dbReference type="EMBL" id="CP064760">
    <property type="protein sequence ID" value="QPE04982.1"/>
    <property type="molecule type" value="Genomic_DNA"/>
</dbReference>
<sequence>MSTPQQPPAGWYPDPMAPGILRFWDGTAWTAHTSAPTPAAQPAAATPAAPPTRPEPRKSPGVDTNTVWIWLIVLLPLASSLLALLVPWRSMLFFMHGWQFNTYTQPDHMPDLRLFMQPFDIFFSPWWWAITLFGFAIYGFSVWFAYLDQRELHSRGIDRPFPWPWMFLSIVYPIGRIVVAIRRTGTGWAPLWGLIAAQVVGIIVGVVVSAQITLATLQFLSTIARYGGYSG</sequence>
<gene>
    <name evidence="4" type="ORF">IT882_02340</name>
</gene>
<evidence type="ECO:0000259" key="3">
    <source>
        <dbReference type="Pfam" id="PF10708"/>
    </source>
</evidence>
<reference evidence="4 5" key="1">
    <citation type="submission" date="2020-11" db="EMBL/GenBank/DDBJ databases">
        <title>Amino acid is mineralized and recycled by bacteria in oceanic microbiome.</title>
        <authorList>
            <person name="Zheng L.Y."/>
        </authorList>
    </citation>
    <scope>NUCLEOTIDE SEQUENCE [LARGE SCALE GENOMIC DNA]</scope>
    <source>
        <strain evidence="4 5">A32-1</strain>
    </source>
</reference>
<evidence type="ECO:0000256" key="1">
    <source>
        <dbReference type="SAM" id="MobiDB-lite"/>
    </source>
</evidence>
<evidence type="ECO:0000313" key="5">
    <source>
        <dbReference type="Proteomes" id="UP000594480"/>
    </source>
</evidence>
<feature type="domain" description="DUF2510" evidence="3">
    <location>
        <begin position="9"/>
        <end position="40"/>
    </location>
</feature>
<keyword evidence="2" id="KW-0472">Membrane</keyword>
<feature type="transmembrane region" description="Helical" evidence="2">
    <location>
        <begin position="126"/>
        <end position="146"/>
    </location>
</feature>
<feature type="region of interest" description="Disordered" evidence="1">
    <location>
        <begin position="34"/>
        <end position="60"/>
    </location>
</feature>
<dbReference type="AlphaFoldDB" id="A0A7S8RI28"/>
<accession>A0A7S8RI28</accession>